<feature type="domain" description="DUF7867" evidence="2">
    <location>
        <begin position="149"/>
        <end position="401"/>
    </location>
</feature>
<proteinExistence type="predicted"/>
<sequence length="417" mass="45094">MTLLSLYILAGVMTVSAIAIDFSYLLSARNQLQVAADAAAHAALYLRETNSADQARSKAVQVAQYSMPEASYGAVLRPSDVEFGSWDYASKTFTPDPDSVTAVRVVPGRDATRGNPVTAYLFRFLNKPLWDVTAQAVFVIHDPHCFREGFVGEDVVDIQSNNGFSNGFCLHSNTYVSVNSNNTFEAGTVVSMPDKEDIDLPRSGFVSNEGLHAALRNGYYRLRVLRQMEDIYDDLYFAYGKFLPDYITSNVPLSLSKNKLATTDFVAGRVHRITCSGNALQIEAGSYLNKVVLVTDCPVKFGSKVTLEDAVVFTRSTDDKSISAASALQIGRNDHCAVGGGAQILTYGGLEVPSDLRFYGGQVIARLNVDFSANSGGIEGASIISGSTISGTSNMTMGFCGTGMEDNFAVPYFRLAY</sequence>
<accession>A0A917A927</accession>
<dbReference type="Pfam" id="PF25269">
    <property type="entry name" value="DUF7867"/>
    <property type="match status" value="1"/>
</dbReference>
<feature type="domain" description="Putative Flp pilus-assembly TadG-like N-terminal" evidence="1">
    <location>
        <begin position="2"/>
        <end position="43"/>
    </location>
</feature>
<evidence type="ECO:0000313" key="4">
    <source>
        <dbReference type="Proteomes" id="UP000612855"/>
    </source>
</evidence>
<evidence type="ECO:0000259" key="2">
    <source>
        <dbReference type="Pfam" id="PF25269"/>
    </source>
</evidence>
<evidence type="ECO:0000313" key="3">
    <source>
        <dbReference type="EMBL" id="GGE34470.1"/>
    </source>
</evidence>
<dbReference type="AlphaFoldDB" id="A0A917A927"/>
<evidence type="ECO:0008006" key="5">
    <source>
        <dbReference type="Google" id="ProtNLM"/>
    </source>
</evidence>
<name>A0A917A927_9RHOB</name>
<dbReference type="EMBL" id="BMFJ01000001">
    <property type="protein sequence ID" value="GGE34470.1"/>
    <property type="molecule type" value="Genomic_DNA"/>
</dbReference>
<comment type="caution">
    <text evidence="3">The sequence shown here is derived from an EMBL/GenBank/DDBJ whole genome shotgun (WGS) entry which is preliminary data.</text>
</comment>
<organism evidence="3 4">
    <name type="scientific">Primorskyibacter flagellatus</name>
    <dbReference type="NCBI Taxonomy" id="1387277"/>
    <lineage>
        <taxon>Bacteria</taxon>
        <taxon>Pseudomonadati</taxon>
        <taxon>Pseudomonadota</taxon>
        <taxon>Alphaproteobacteria</taxon>
        <taxon>Rhodobacterales</taxon>
        <taxon>Roseobacteraceae</taxon>
        <taxon>Primorskyibacter</taxon>
    </lineage>
</organism>
<keyword evidence="4" id="KW-1185">Reference proteome</keyword>
<reference evidence="4" key="1">
    <citation type="journal article" date="2019" name="Int. J. Syst. Evol. Microbiol.">
        <title>The Global Catalogue of Microorganisms (GCM) 10K type strain sequencing project: providing services to taxonomists for standard genome sequencing and annotation.</title>
        <authorList>
            <consortium name="The Broad Institute Genomics Platform"/>
            <consortium name="The Broad Institute Genome Sequencing Center for Infectious Disease"/>
            <person name="Wu L."/>
            <person name="Ma J."/>
        </authorList>
    </citation>
    <scope>NUCLEOTIDE SEQUENCE [LARGE SCALE GENOMIC DNA]</scope>
    <source>
        <strain evidence="4">CGMCC 1.12664</strain>
    </source>
</reference>
<dbReference type="Pfam" id="PF13400">
    <property type="entry name" value="Tad"/>
    <property type="match status" value="1"/>
</dbReference>
<dbReference type="InterPro" id="IPR057189">
    <property type="entry name" value="DUF7867"/>
</dbReference>
<evidence type="ECO:0000259" key="1">
    <source>
        <dbReference type="Pfam" id="PF13400"/>
    </source>
</evidence>
<protein>
    <recommendedName>
        <fullName evidence="5">Flp pilus-assembly TadG-like N-terminal domain-containing protein</fullName>
    </recommendedName>
</protein>
<dbReference type="InterPro" id="IPR028087">
    <property type="entry name" value="Tad_N"/>
</dbReference>
<dbReference type="Proteomes" id="UP000612855">
    <property type="component" value="Unassembled WGS sequence"/>
</dbReference>
<gene>
    <name evidence="3" type="ORF">GCM10011360_22910</name>
</gene>